<evidence type="ECO:0000259" key="7">
    <source>
        <dbReference type="Pfam" id="PF22770"/>
    </source>
</evidence>
<evidence type="ECO:0000256" key="1">
    <source>
        <dbReference type="ARBA" id="ARBA00004123"/>
    </source>
</evidence>
<dbReference type="PANTHER" id="PTHR22731">
    <property type="entry name" value="RIBONUCLEASES P/MRP PROTEIN SUBUNIT POP1"/>
    <property type="match status" value="1"/>
</dbReference>
<gene>
    <name evidence="8" type="ORF">AFUS01_LOCUS47043</name>
</gene>
<sequence>MEDKSEPATVSVSVRQFVTARTQELIAISSRISNPGGKEKAYTPFKHIPKNLRRRAVSHNVKRMPFRFRPKVSDTVTKDGRGNPLSFVSSSKVKKCGSRKHRRRKGNLLLEFNRRQRTYKWMETHIWHAKRFHIEPKWNYKIPIAPCDKGRRALYRSTKNYATMQDISFTSVFQLDGDFDVICSGFSSIAPINSNALSIGARMFATGERQGKLHIYKQEAYPFGYIGEVHFQWLKKRESGSSVWLWVHPAIREEILKELVLVFDLNLDFHNNKSCFDEDTSSKMTIDEIKLLPKNLRDRSQWTNTGKGLSLTDLQGEVNRIRFSGPETLNVLRDVLRTSVPETAQQIVESNAKSVLSSFLSDQDLLQRQHLVWNLLDNFQDFPAYSVLPLIVRDPRVFLPQSRAKILLNNEENSDPEDDCTDIEEVEHLDSVVEMETNSEINNGTASHIPEVGELLTTFISKVVSPLEDYHLRLNLIKEKMTDEDFCKRRAGLLIPGSEMVLGWEENQIPVILVHRPGTSNSGNYSDCGFDLILPAGWTMAFWIAFAYRAVRVTGLRDSVSCAFETGNLHSPYFPPPDSYFGAAEKLTTEESKRGEYFNLAPAKRPNLIKLSCCSPFTQDYAGLLEFWKDDTDAKTDPYYILRDQEKLNLLGRNVKSKFWCKLVENLSSIVNIHQCLIGVRIDILGRGKPADGAIICIPTISDVEKYSSQRKISDIPIHIEPSQSDALKHKERLDFRQKHQKIMAFLRKKRKKLRRENKQCDNDDVLLANNALIHHYNSQKLSQVYNHNMNNMWLIPKENYLETYHNLSRKPMGFFTYGGNEYSQGKCSALGYVSAVALLEFAKNAASNKRLGQFVLVRNWVDSLIYRTGKLKILNL</sequence>
<dbReference type="GO" id="GO:0000172">
    <property type="term" value="C:ribonuclease MRP complex"/>
    <property type="evidence" value="ECO:0007669"/>
    <property type="project" value="InterPro"/>
</dbReference>
<feature type="domain" description="POPLD" evidence="6">
    <location>
        <begin position="529"/>
        <end position="620"/>
    </location>
</feature>
<dbReference type="InterPro" id="IPR039182">
    <property type="entry name" value="Pop1"/>
</dbReference>
<evidence type="ECO:0000259" key="5">
    <source>
        <dbReference type="Pfam" id="PF06978"/>
    </source>
</evidence>
<name>A0A8J2LLH2_9HEXA</name>
<dbReference type="Pfam" id="PF08170">
    <property type="entry name" value="POPLD"/>
    <property type="match status" value="1"/>
</dbReference>
<protein>
    <submittedName>
        <fullName evidence="8">Uncharacterized protein</fullName>
    </submittedName>
</protein>
<feature type="domain" description="Pop1 N-terminal" evidence="5">
    <location>
        <begin position="17"/>
        <end position="98"/>
    </location>
</feature>
<keyword evidence="3" id="KW-0539">Nucleus</keyword>
<evidence type="ECO:0000313" key="8">
    <source>
        <dbReference type="EMBL" id="CAG7838023.1"/>
    </source>
</evidence>
<dbReference type="GO" id="GO:0001682">
    <property type="term" value="P:tRNA 5'-leader removal"/>
    <property type="evidence" value="ECO:0007669"/>
    <property type="project" value="InterPro"/>
</dbReference>
<dbReference type="InterPro" id="IPR055079">
    <property type="entry name" value="POP1_C"/>
</dbReference>
<feature type="coiled-coil region" evidence="4">
    <location>
        <begin position="737"/>
        <end position="764"/>
    </location>
</feature>
<dbReference type="GO" id="GO:0005655">
    <property type="term" value="C:nucleolar ribonuclease P complex"/>
    <property type="evidence" value="ECO:0007669"/>
    <property type="project" value="InterPro"/>
</dbReference>
<accession>A0A8J2LLH2</accession>
<evidence type="ECO:0000256" key="2">
    <source>
        <dbReference type="ARBA" id="ARBA00022694"/>
    </source>
</evidence>
<organism evidence="8 9">
    <name type="scientific">Allacma fusca</name>
    <dbReference type="NCBI Taxonomy" id="39272"/>
    <lineage>
        <taxon>Eukaryota</taxon>
        <taxon>Metazoa</taxon>
        <taxon>Ecdysozoa</taxon>
        <taxon>Arthropoda</taxon>
        <taxon>Hexapoda</taxon>
        <taxon>Collembola</taxon>
        <taxon>Symphypleona</taxon>
        <taxon>Sminthuridae</taxon>
        <taxon>Allacma</taxon>
    </lineage>
</organism>
<reference evidence="8" key="1">
    <citation type="submission" date="2021-06" db="EMBL/GenBank/DDBJ databases">
        <authorList>
            <person name="Hodson N. C."/>
            <person name="Mongue J. A."/>
            <person name="Jaron S. K."/>
        </authorList>
    </citation>
    <scope>NUCLEOTIDE SEQUENCE</scope>
</reference>
<evidence type="ECO:0000256" key="4">
    <source>
        <dbReference type="SAM" id="Coils"/>
    </source>
</evidence>
<keyword evidence="9" id="KW-1185">Reference proteome</keyword>
<evidence type="ECO:0000259" key="6">
    <source>
        <dbReference type="Pfam" id="PF08170"/>
    </source>
</evidence>
<feature type="domain" description="Pop1 N-terminal" evidence="5">
    <location>
        <begin position="109"/>
        <end position="177"/>
    </location>
</feature>
<dbReference type="Pfam" id="PF22770">
    <property type="entry name" value="POP1_C"/>
    <property type="match status" value="1"/>
</dbReference>
<dbReference type="Pfam" id="PF06978">
    <property type="entry name" value="POP1_N"/>
    <property type="match status" value="2"/>
</dbReference>
<keyword evidence="4" id="KW-0175">Coiled coil</keyword>
<dbReference type="AlphaFoldDB" id="A0A8J2LLH2"/>
<keyword evidence="2" id="KW-0819">tRNA processing</keyword>
<dbReference type="InterPro" id="IPR012590">
    <property type="entry name" value="POPLD_dom"/>
</dbReference>
<evidence type="ECO:0000313" key="9">
    <source>
        <dbReference type="Proteomes" id="UP000708208"/>
    </source>
</evidence>
<dbReference type="InterPro" id="IPR009723">
    <property type="entry name" value="Pop1_N"/>
</dbReference>
<feature type="domain" description="POP1 C-terminal" evidence="7">
    <location>
        <begin position="676"/>
        <end position="875"/>
    </location>
</feature>
<proteinExistence type="predicted"/>
<comment type="caution">
    <text evidence="8">The sequence shown here is derived from an EMBL/GenBank/DDBJ whole genome shotgun (WGS) entry which is preliminary data.</text>
</comment>
<comment type="subcellular location">
    <subcellularLocation>
        <location evidence="1">Nucleus</location>
    </subcellularLocation>
</comment>
<dbReference type="PANTHER" id="PTHR22731:SF3">
    <property type="entry name" value="RIBONUCLEASES P_MRP PROTEIN SUBUNIT POP1"/>
    <property type="match status" value="1"/>
</dbReference>
<dbReference type="OrthoDB" id="442863at2759"/>
<dbReference type="EMBL" id="CAJVCH010571627">
    <property type="protein sequence ID" value="CAG7838023.1"/>
    <property type="molecule type" value="Genomic_DNA"/>
</dbReference>
<evidence type="ECO:0000256" key="3">
    <source>
        <dbReference type="ARBA" id="ARBA00023242"/>
    </source>
</evidence>
<dbReference type="Proteomes" id="UP000708208">
    <property type="component" value="Unassembled WGS sequence"/>
</dbReference>